<evidence type="ECO:0008006" key="3">
    <source>
        <dbReference type="Google" id="ProtNLM"/>
    </source>
</evidence>
<dbReference type="InterPro" id="IPR053714">
    <property type="entry name" value="Iso_Racemase_Enz_sf"/>
</dbReference>
<dbReference type="PANTHER" id="PTHR40267:SF1">
    <property type="entry name" value="BLR3294 PROTEIN"/>
    <property type="match status" value="1"/>
</dbReference>
<dbReference type="InterPro" id="IPR026286">
    <property type="entry name" value="MaiA/AMDase"/>
</dbReference>
<dbReference type="EMBL" id="BRXY01000205">
    <property type="protein sequence ID" value="GMH77194.1"/>
    <property type="molecule type" value="Genomic_DNA"/>
</dbReference>
<protein>
    <recommendedName>
        <fullName evidence="3">Asp/Glu racemase</fullName>
    </recommendedName>
</protein>
<organism evidence="1 2">
    <name type="scientific">Triparma strigata</name>
    <dbReference type="NCBI Taxonomy" id="1606541"/>
    <lineage>
        <taxon>Eukaryota</taxon>
        <taxon>Sar</taxon>
        <taxon>Stramenopiles</taxon>
        <taxon>Ochrophyta</taxon>
        <taxon>Bolidophyceae</taxon>
        <taxon>Parmales</taxon>
        <taxon>Triparmaceae</taxon>
        <taxon>Triparma</taxon>
    </lineage>
</organism>
<evidence type="ECO:0000313" key="2">
    <source>
        <dbReference type="Proteomes" id="UP001165085"/>
    </source>
</evidence>
<keyword evidence="2" id="KW-1185">Reference proteome</keyword>
<evidence type="ECO:0000313" key="1">
    <source>
        <dbReference type="EMBL" id="GMH77194.1"/>
    </source>
</evidence>
<name>A0A9W7EDE7_9STRA</name>
<dbReference type="PIRSF" id="PIRSF015736">
    <property type="entry name" value="MI"/>
    <property type="match status" value="1"/>
</dbReference>
<dbReference type="OrthoDB" id="414270at2759"/>
<gene>
    <name evidence="1" type="ORF">TrST_g6532</name>
</gene>
<comment type="caution">
    <text evidence="1">The sequence shown here is derived from an EMBL/GenBank/DDBJ whole genome shotgun (WGS) entry which is preliminary data.</text>
</comment>
<reference evidence="2" key="1">
    <citation type="journal article" date="2023" name="Commun. Biol.">
        <title>Genome analysis of Parmales, the sister group of diatoms, reveals the evolutionary specialization of diatoms from phago-mixotrophs to photoautotrophs.</title>
        <authorList>
            <person name="Ban H."/>
            <person name="Sato S."/>
            <person name="Yoshikawa S."/>
            <person name="Yamada K."/>
            <person name="Nakamura Y."/>
            <person name="Ichinomiya M."/>
            <person name="Sato N."/>
            <person name="Blanc-Mathieu R."/>
            <person name="Endo H."/>
            <person name="Kuwata A."/>
            <person name="Ogata H."/>
        </authorList>
    </citation>
    <scope>NUCLEOTIDE SEQUENCE [LARGE SCALE GENOMIC DNA]</scope>
    <source>
        <strain evidence="2">NIES 3701</strain>
    </source>
</reference>
<proteinExistence type="predicted"/>
<dbReference type="Gene3D" id="3.40.50.12500">
    <property type="match status" value="1"/>
</dbReference>
<dbReference type="AlphaFoldDB" id="A0A9W7EDE7"/>
<sequence length="250" mass="26888">MVTSTTHKAVLTNTTRTTLGLVVLAMDESAEDDFRTLFGEDVRIHVARIKSPEHISVESLKDMAPLITETASLFPPVPLASVGFGCTSATSVIGADKVSELLKAGSDVQNCTNPLTGALAACAHLGVSKCGMVTPYVLEVNQTMMDQFEALGSVTTTCLVSFMENADYNVARISPESMYEAAVKLAKDNVGKIDFIFMSCTNLRTLEVISRVESETGLPCLSSNLCWAWHMAQQSGTKVNPSIQSMLLQK</sequence>
<accession>A0A9W7EDE7</accession>
<dbReference type="Pfam" id="PF17645">
    <property type="entry name" value="Amdase"/>
    <property type="match status" value="1"/>
</dbReference>
<dbReference type="PANTHER" id="PTHR40267">
    <property type="entry name" value="BLR3294 PROTEIN"/>
    <property type="match status" value="1"/>
</dbReference>
<dbReference type="Proteomes" id="UP001165085">
    <property type="component" value="Unassembled WGS sequence"/>
</dbReference>